<dbReference type="PANTHER" id="PTHR24220">
    <property type="entry name" value="IMPORT ATP-BINDING PROTEIN"/>
    <property type="match status" value="1"/>
</dbReference>
<evidence type="ECO:0000313" key="5">
    <source>
        <dbReference type="EMBL" id="MFF3341851.1"/>
    </source>
</evidence>
<dbReference type="InterPro" id="IPR017871">
    <property type="entry name" value="ABC_transporter-like_CS"/>
</dbReference>
<evidence type="ECO:0000256" key="2">
    <source>
        <dbReference type="ARBA" id="ARBA00022741"/>
    </source>
</evidence>
<protein>
    <submittedName>
        <fullName evidence="5">ABC transporter ATP-binding protein</fullName>
    </submittedName>
</protein>
<dbReference type="EMBL" id="JBIAPK010000007">
    <property type="protein sequence ID" value="MFF3341851.1"/>
    <property type="molecule type" value="Genomic_DNA"/>
</dbReference>
<dbReference type="InterPro" id="IPR003439">
    <property type="entry name" value="ABC_transporter-like_ATP-bd"/>
</dbReference>
<dbReference type="InterPro" id="IPR027417">
    <property type="entry name" value="P-loop_NTPase"/>
</dbReference>
<dbReference type="Gene3D" id="3.40.50.300">
    <property type="entry name" value="P-loop containing nucleotide triphosphate hydrolases"/>
    <property type="match status" value="1"/>
</dbReference>
<keyword evidence="1" id="KW-0813">Transport</keyword>
<dbReference type="PROSITE" id="PS50893">
    <property type="entry name" value="ABC_TRANSPORTER_2"/>
    <property type="match status" value="1"/>
</dbReference>
<evidence type="ECO:0000313" key="6">
    <source>
        <dbReference type="Proteomes" id="UP001601976"/>
    </source>
</evidence>
<sequence>MYQLRGVTKRYRRGKETIDALAGVDLTIEDGGRLVIQGPTGGGRSTLLQMLGGLDRPTAGSVELDGVDLAALPEARLTKVRAESIGFVFQSFDLIPTLTSQENVETALVPLGLKAAARRERAAEALDSVGLGERLTHLPGELSGGQQQRVAIARALVKRPKVLLADEPTGNLDESMRDEIMELLEGLWKEHGLTFVMVTHDSAIARRAPRVATIREGRVTVTENATAA</sequence>
<dbReference type="PANTHER" id="PTHR24220:SF86">
    <property type="entry name" value="ABC TRANSPORTER ABCH.1"/>
    <property type="match status" value="1"/>
</dbReference>
<dbReference type="SUPFAM" id="SSF52540">
    <property type="entry name" value="P-loop containing nucleoside triphosphate hydrolases"/>
    <property type="match status" value="1"/>
</dbReference>
<evidence type="ECO:0000256" key="3">
    <source>
        <dbReference type="ARBA" id="ARBA00022840"/>
    </source>
</evidence>
<dbReference type="InterPro" id="IPR003593">
    <property type="entry name" value="AAA+_ATPase"/>
</dbReference>
<dbReference type="InterPro" id="IPR015854">
    <property type="entry name" value="ABC_transpr_LolD-like"/>
</dbReference>
<keyword evidence="2" id="KW-0547">Nucleotide-binding</keyword>
<accession>A0ABW6RJY6</accession>
<reference evidence="5 6" key="1">
    <citation type="submission" date="2024-10" db="EMBL/GenBank/DDBJ databases">
        <title>The Natural Products Discovery Center: Release of the First 8490 Sequenced Strains for Exploring Actinobacteria Biosynthetic Diversity.</title>
        <authorList>
            <person name="Kalkreuter E."/>
            <person name="Kautsar S.A."/>
            <person name="Yang D."/>
            <person name="Bader C.D."/>
            <person name="Teijaro C.N."/>
            <person name="Fluegel L."/>
            <person name="Davis C.M."/>
            <person name="Simpson J.R."/>
            <person name="Lauterbach L."/>
            <person name="Steele A.D."/>
            <person name="Gui C."/>
            <person name="Meng S."/>
            <person name="Li G."/>
            <person name="Viehrig K."/>
            <person name="Ye F."/>
            <person name="Su P."/>
            <person name="Kiefer A.F."/>
            <person name="Nichols A."/>
            <person name="Cepeda A.J."/>
            <person name="Yan W."/>
            <person name="Fan B."/>
            <person name="Jiang Y."/>
            <person name="Adhikari A."/>
            <person name="Zheng C.-J."/>
            <person name="Schuster L."/>
            <person name="Cowan T.M."/>
            <person name="Smanski M.J."/>
            <person name="Chevrette M.G."/>
            <person name="De Carvalho L.P.S."/>
            <person name="Shen B."/>
        </authorList>
    </citation>
    <scope>NUCLEOTIDE SEQUENCE [LARGE SCALE GENOMIC DNA]</scope>
    <source>
        <strain evidence="5 6">NPDC003029</strain>
    </source>
</reference>
<dbReference type="InterPro" id="IPR017911">
    <property type="entry name" value="MacB-like_ATP-bd"/>
</dbReference>
<dbReference type="RefSeq" id="WP_387896789.1">
    <property type="nucleotide sequence ID" value="NZ_JBIAPK010000007.1"/>
</dbReference>
<dbReference type="Pfam" id="PF00005">
    <property type="entry name" value="ABC_tran"/>
    <property type="match status" value="1"/>
</dbReference>
<evidence type="ECO:0000259" key="4">
    <source>
        <dbReference type="PROSITE" id="PS50893"/>
    </source>
</evidence>
<evidence type="ECO:0000256" key="1">
    <source>
        <dbReference type="ARBA" id="ARBA00022448"/>
    </source>
</evidence>
<name>A0ABW6RJY6_9ACTN</name>
<dbReference type="Proteomes" id="UP001601976">
    <property type="component" value="Unassembled WGS sequence"/>
</dbReference>
<organism evidence="5 6">
    <name type="scientific">Streptomyces flavidovirens</name>
    <dbReference type="NCBI Taxonomy" id="67298"/>
    <lineage>
        <taxon>Bacteria</taxon>
        <taxon>Bacillati</taxon>
        <taxon>Actinomycetota</taxon>
        <taxon>Actinomycetes</taxon>
        <taxon>Kitasatosporales</taxon>
        <taxon>Streptomycetaceae</taxon>
        <taxon>Streptomyces</taxon>
    </lineage>
</organism>
<keyword evidence="3 5" id="KW-0067">ATP-binding</keyword>
<dbReference type="SMART" id="SM00382">
    <property type="entry name" value="AAA"/>
    <property type="match status" value="1"/>
</dbReference>
<dbReference type="PROSITE" id="PS00211">
    <property type="entry name" value="ABC_TRANSPORTER_1"/>
    <property type="match status" value="1"/>
</dbReference>
<proteinExistence type="predicted"/>
<comment type="caution">
    <text evidence="5">The sequence shown here is derived from an EMBL/GenBank/DDBJ whole genome shotgun (WGS) entry which is preliminary data.</text>
</comment>
<dbReference type="CDD" id="cd03255">
    <property type="entry name" value="ABC_MJ0796_LolCDE_FtsE"/>
    <property type="match status" value="1"/>
</dbReference>
<gene>
    <name evidence="5" type="ORF">ACFYWW_24505</name>
</gene>
<feature type="domain" description="ABC transporter" evidence="4">
    <location>
        <begin position="2"/>
        <end position="228"/>
    </location>
</feature>
<keyword evidence="6" id="KW-1185">Reference proteome</keyword>
<dbReference type="GO" id="GO:0005524">
    <property type="term" value="F:ATP binding"/>
    <property type="evidence" value="ECO:0007669"/>
    <property type="project" value="UniProtKB-KW"/>
</dbReference>